<organism evidence="1 2">
    <name type="scientific">Paludisphaera mucosa</name>
    <dbReference type="NCBI Taxonomy" id="3030827"/>
    <lineage>
        <taxon>Bacteria</taxon>
        <taxon>Pseudomonadati</taxon>
        <taxon>Planctomycetota</taxon>
        <taxon>Planctomycetia</taxon>
        <taxon>Isosphaerales</taxon>
        <taxon>Isosphaeraceae</taxon>
        <taxon>Paludisphaera</taxon>
    </lineage>
</organism>
<comment type="caution">
    <text evidence="1">The sequence shown here is derived from an EMBL/GenBank/DDBJ whole genome shotgun (WGS) entry which is preliminary data.</text>
</comment>
<sequence length="97" mass="10385">MPTDPNEIEIPTSALVEDGDESVVFVQPDPGRPSYELRHVAILRHTSDVAFVRAAAPRAGEGDLAKAVAIGERVVVSGALELRAALKELRAAARDRE</sequence>
<accession>A0ABT6FIY8</accession>
<gene>
    <name evidence="1" type="ORF">PZE19_26665</name>
</gene>
<keyword evidence="2" id="KW-1185">Reference proteome</keyword>
<dbReference type="RefSeq" id="WP_277863641.1">
    <property type="nucleotide sequence ID" value="NZ_JARRAG010000002.1"/>
</dbReference>
<protein>
    <recommendedName>
        <fullName evidence="3">RCK C-terminal domain-containing protein</fullName>
    </recommendedName>
</protein>
<dbReference type="EMBL" id="JARRAG010000002">
    <property type="protein sequence ID" value="MDG3007360.1"/>
    <property type="molecule type" value="Genomic_DNA"/>
</dbReference>
<reference evidence="1 2" key="1">
    <citation type="submission" date="2023-03" db="EMBL/GenBank/DDBJ databases">
        <title>Paludisphaera mucosa sp. nov. a novel planctomycete from northern fen.</title>
        <authorList>
            <person name="Ivanova A."/>
        </authorList>
    </citation>
    <scope>NUCLEOTIDE SEQUENCE [LARGE SCALE GENOMIC DNA]</scope>
    <source>
        <strain evidence="1 2">Pla2</strain>
    </source>
</reference>
<evidence type="ECO:0000313" key="2">
    <source>
        <dbReference type="Proteomes" id="UP001216907"/>
    </source>
</evidence>
<evidence type="ECO:0000313" key="1">
    <source>
        <dbReference type="EMBL" id="MDG3007360.1"/>
    </source>
</evidence>
<name>A0ABT6FIY8_9BACT</name>
<proteinExistence type="predicted"/>
<dbReference type="Proteomes" id="UP001216907">
    <property type="component" value="Unassembled WGS sequence"/>
</dbReference>
<dbReference type="Gene3D" id="2.40.420.20">
    <property type="match status" value="1"/>
</dbReference>
<evidence type="ECO:0008006" key="3">
    <source>
        <dbReference type="Google" id="ProtNLM"/>
    </source>
</evidence>